<reference evidence="2 3" key="1">
    <citation type="submission" date="2015-08" db="EMBL/GenBank/DDBJ databases">
        <title>Comparative genomics of the Campylobacter concisus group.</title>
        <authorList>
            <person name="Yee E."/>
            <person name="Chapman M.H."/>
            <person name="Huynh S."/>
            <person name="Bono J.L."/>
            <person name="On S.L."/>
            <person name="St Leger J."/>
            <person name="Foster G."/>
            <person name="Parker C.T."/>
            <person name="Miller W.G."/>
        </authorList>
    </citation>
    <scope>NUCLEOTIDE SEQUENCE [LARGE SCALE GENOMIC DNA]</scope>
    <source>
        <strain evidence="2 3">RM9337</strain>
    </source>
</reference>
<dbReference type="Gene3D" id="3.10.20.30">
    <property type="match status" value="1"/>
</dbReference>
<sequence>MVEIEFLGPIKFQNIKMQASNLGEVKEKLSEYNELELNEWLKICAVAVNDDVVTSLDTPLKDGDKISILPPICGG</sequence>
<dbReference type="SUPFAM" id="SSF54285">
    <property type="entry name" value="MoaD/ThiS"/>
    <property type="match status" value="1"/>
</dbReference>
<keyword evidence="3" id="KW-1185">Reference proteome</keyword>
<dbReference type="InterPro" id="IPR012675">
    <property type="entry name" value="Beta-grasp_dom_sf"/>
</dbReference>
<dbReference type="EMBL" id="JADBHS010000005">
    <property type="protein sequence ID" value="MBE2986269.1"/>
    <property type="molecule type" value="Genomic_DNA"/>
</dbReference>
<evidence type="ECO:0000313" key="2">
    <source>
        <dbReference type="EMBL" id="MBE3607840.1"/>
    </source>
</evidence>
<dbReference type="Proteomes" id="UP000650616">
    <property type="component" value="Unassembled WGS sequence"/>
</dbReference>
<dbReference type="Pfam" id="PF02597">
    <property type="entry name" value="ThiS"/>
    <property type="match status" value="1"/>
</dbReference>
<organism evidence="2 3">
    <name type="scientific">Campylobacter californiensis</name>
    <dbReference type="NCBI Taxonomy" id="1032243"/>
    <lineage>
        <taxon>Bacteria</taxon>
        <taxon>Pseudomonadati</taxon>
        <taxon>Campylobacterota</taxon>
        <taxon>Epsilonproteobacteria</taxon>
        <taxon>Campylobacterales</taxon>
        <taxon>Campylobacteraceae</taxon>
        <taxon>Campylobacter</taxon>
    </lineage>
</organism>
<dbReference type="InterPro" id="IPR003749">
    <property type="entry name" value="ThiS/MoaD-like"/>
</dbReference>
<dbReference type="AlphaFoldDB" id="A0AAW3ZXN5"/>
<dbReference type="RefSeq" id="WP_170015848.1">
    <property type="nucleotide sequence ID" value="NZ_CP012545.1"/>
</dbReference>
<name>A0AAW3ZXN5_9BACT</name>
<proteinExistence type="predicted"/>
<reference evidence="1 4" key="2">
    <citation type="submission" date="2020-10" db="EMBL/GenBank/DDBJ databases">
        <title>Campylobacter californiensis sp. nov. isolated from cattle and feral swine in California.</title>
        <authorList>
            <person name="Miller W.G."/>
        </authorList>
    </citation>
    <scope>NUCLEOTIDE SEQUENCE [LARGE SCALE GENOMIC DNA]</scope>
    <source>
        <strain evidence="1 4">RM12919</strain>
    </source>
</reference>
<dbReference type="EMBL" id="LIWG01000003">
    <property type="protein sequence ID" value="MBE3607840.1"/>
    <property type="molecule type" value="Genomic_DNA"/>
</dbReference>
<evidence type="ECO:0000313" key="1">
    <source>
        <dbReference type="EMBL" id="MBE2986269.1"/>
    </source>
</evidence>
<protein>
    <submittedName>
        <fullName evidence="2">MoaD/ThiS family protein</fullName>
    </submittedName>
</protein>
<dbReference type="Proteomes" id="UP001318760">
    <property type="component" value="Unassembled WGS sequence"/>
</dbReference>
<evidence type="ECO:0000313" key="3">
    <source>
        <dbReference type="Proteomes" id="UP000650616"/>
    </source>
</evidence>
<evidence type="ECO:0000313" key="4">
    <source>
        <dbReference type="Proteomes" id="UP001318760"/>
    </source>
</evidence>
<gene>
    <name evidence="1" type="ORF">CCAL12919_03855</name>
    <name evidence="2" type="ORF">CCAL9337_03730</name>
</gene>
<comment type="caution">
    <text evidence="2">The sequence shown here is derived from an EMBL/GenBank/DDBJ whole genome shotgun (WGS) entry which is preliminary data.</text>
</comment>
<accession>A0AAW3ZXN5</accession>
<dbReference type="InterPro" id="IPR016155">
    <property type="entry name" value="Mopterin_synth/thiamin_S_b"/>
</dbReference>